<dbReference type="EMBL" id="HBEG01025540">
    <property type="protein sequence ID" value="CAD8361730.1"/>
    <property type="molecule type" value="Transcribed_RNA"/>
</dbReference>
<reference evidence="3" key="1">
    <citation type="submission" date="2021-01" db="EMBL/GenBank/DDBJ databases">
        <authorList>
            <person name="Corre E."/>
            <person name="Pelletier E."/>
            <person name="Niang G."/>
            <person name="Scheremetjew M."/>
            <person name="Finn R."/>
            <person name="Kale V."/>
            <person name="Holt S."/>
            <person name="Cochrane G."/>
            <person name="Meng A."/>
            <person name="Brown T."/>
            <person name="Cohen L."/>
        </authorList>
    </citation>
    <scope>NUCLEOTIDE SEQUENCE</scope>
    <source>
        <strain evidence="3">Pbaha01</strain>
    </source>
</reference>
<name>A0A7S0AEV1_9DINO</name>
<dbReference type="InterPro" id="IPR007201">
    <property type="entry name" value="Mei2-like_Rrm_C"/>
</dbReference>
<feature type="compositionally biased region" description="Basic and acidic residues" evidence="1">
    <location>
        <begin position="1"/>
        <end position="12"/>
    </location>
</feature>
<organism evidence="3">
    <name type="scientific">Pyrodinium bahamense</name>
    <dbReference type="NCBI Taxonomy" id="73915"/>
    <lineage>
        <taxon>Eukaryota</taxon>
        <taxon>Sar</taxon>
        <taxon>Alveolata</taxon>
        <taxon>Dinophyceae</taxon>
        <taxon>Gonyaulacales</taxon>
        <taxon>Pyrocystaceae</taxon>
        <taxon>Pyrodinium</taxon>
    </lineage>
</organism>
<accession>A0A7S0AEV1</accession>
<dbReference type="InterPro" id="IPR012677">
    <property type="entry name" value="Nucleotide-bd_a/b_plait_sf"/>
</dbReference>
<feature type="domain" description="Mei2-like C-terminal RNA recognition motif" evidence="2">
    <location>
        <begin position="59"/>
        <end position="145"/>
    </location>
</feature>
<feature type="compositionally biased region" description="Pro residues" evidence="1">
    <location>
        <begin position="43"/>
        <end position="52"/>
    </location>
</feature>
<feature type="region of interest" description="Disordered" evidence="1">
    <location>
        <begin position="1"/>
        <end position="55"/>
    </location>
</feature>
<sequence length="200" mass="22443">MEATGEERRYEISEAAGAASSHVPHEAGRQTVGAGRQRRVLTPPAPDEPSQPLPKSVRTLLVRNVPMAWGQEDLLAKWPPDGSYDYLYIPYNLSKDSPLGIAYINFVSYEDAAWFHKKWHGRFLSRQDGKHPLDIAVAKVQGYAPNLARIKKSEARMLAEAGFLPVLVDGKRRMEAHEVIAEWRRACSMSGSGACRRRFQ</sequence>
<dbReference type="InterPro" id="IPR035979">
    <property type="entry name" value="RBD_domain_sf"/>
</dbReference>
<dbReference type="SUPFAM" id="SSF54928">
    <property type="entry name" value="RNA-binding domain, RBD"/>
    <property type="match status" value="1"/>
</dbReference>
<evidence type="ECO:0000313" key="3">
    <source>
        <dbReference type="EMBL" id="CAD8361730.1"/>
    </source>
</evidence>
<dbReference type="Pfam" id="PF04059">
    <property type="entry name" value="RRM_2"/>
    <property type="match status" value="1"/>
</dbReference>
<protein>
    <recommendedName>
        <fullName evidence="2">Mei2-like C-terminal RNA recognition motif domain-containing protein</fullName>
    </recommendedName>
</protein>
<proteinExistence type="predicted"/>
<dbReference type="Gene3D" id="3.30.70.330">
    <property type="match status" value="1"/>
</dbReference>
<evidence type="ECO:0000256" key="1">
    <source>
        <dbReference type="SAM" id="MobiDB-lite"/>
    </source>
</evidence>
<dbReference type="GO" id="GO:0003676">
    <property type="term" value="F:nucleic acid binding"/>
    <property type="evidence" value="ECO:0007669"/>
    <property type="project" value="InterPro"/>
</dbReference>
<gene>
    <name evidence="3" type="ORF">PBAH0796_LOCUS15529</name>
</gene>
<dbReference type="AlphaFoldDB" id="A0A7S0AEV1"/>
<evidence type="ECO:0000259" key="2">
    <source>
        <dbReference type="Pfam" id="PF04059"/>
    </source>
</evidence>